<dbReference type="AlphaFoldDB" id="A0A1F4ZPU1"/>
<reference evidence="2 3" key="1">
    <citation type="journal article" date="2016" name="Nat. Commun.">
        <title>Thousands of microbial genomes shed light on interconnected biogeochemical processes in an aquifer system.</title>
        <authorList>
            <person name="Anantharaman K."/>
            <person name="Brown C.T."/>
            <person name="Hug L.A."/>
            <person name="Sharon I."/>
            <person name="Castelle C.J."/>
            <person name="Probst A.J."/>
            <person name="Thomas B.C."/>
            <person name="Singh A."/>
            <person name="Wilkins M.J."/>
            <person name="Karaoz U."/>
            <person name="Brodie E.L."/>
            <person name="Williams K.H."/>
            <person name="Hubbard S.S."/>
            <person name="Banfield J.F."/>
        </authorList>
    </citation>
    <scope>NUCLEOTIDE SEQUENCE [LARGE SCALE GENOMIC DNA]</scope>
</reference>
<dbReference type="InterPro" id="IPR036615">
    <property type="entry name" value="Mur_ligase_C_dom_sf"/>
</dbReference>
<sequence>MADVVIVTSDDTRSESQDDIYDQIAKGFKGQDVKLNTKIFKENDRRQAISKAIGMAKAGDVVILAGKGHEKSILLGKIEYPWSDVSVAKEEIDKKYKA</sequence>
<dbReference type="Gene3D" id="3.90.190.20">
    <property type="entry name" value="Mur ligase, C-terminal domain"/>
    <property type="match status" value="1"/>
</dbReference>
<dbReference type="GO" id="GO:0016881">
    <property type="term" value="F:acid-amino acid ligase activity"/>
    <property type="evidence" value="ECO:0007669"/>
    <property type="project" value="InterPro"/>
</dbReference>
<dbReference type="Proteomes" id="UP000176424">
    <property type="component" value="Unassembled WGS sequence"/>
</dbReference>
<dbReference type="PANTHER" id="PTHR23135:SF4">
    <property type="entry name" value="UDP-N-ACETYLMURAMOYL-L-ALANYL-D-GLUTAMATE--2,6-DIAMINOPIMELATE LIGASE MURE HOMOLOG, CHLOROPLASTIC"/>
    <property type="match status" value="1"/>
</dbReference>
<dbReference type="SUPFAM" id="SSF53244">
    <property type="entry name" value="MurD-like peptide ligases, peptide-binding domain"/>
    <property type="match status" value="1"/>
</dbReference>
<comment type="caution">
    <text evidence="2">The sequence shown here is derived from an EMBL/GenBank/DDBJ whole genome shotgun (WGS) entry which is preliminary data.</text>
</comment>
<name>A0A1F4ZPU1_9BACT</name>
<gene>
    <name evidence="2" type="ORF">A2397_00575</name>
</gene>
<accession>A0A1F4ZPU1</accession>
<evidence type="ECO:0000313" key="3">
    <source>
        <dbReference type="Proteomes" id="UP000176424"/>
    </source>
</evidence>
<dbReference type="STRING" id="1797263.A2397_00575"/>
<organism evidence="2 3">
    <name type="scientific">Candidatus Amesbacteria bacterium RIFOXYB1_FULL_44_23</name>
    <dbReference type="NCBI Taxonomy" id="1797263"/>
    <lineage>
        <taxon>Bacteria</taxon>
        <taxon>Candidatus Amesiibacteriota</taxon>
    </lineage>
</organism>
<evidence type="ECO:0000259" key="1">
    <source>
        <dbReference type="Pfam" id="PF02875"/>
    </source>
</evidence>
<protein>
    <recommendedName>
        <fullName evidence="1">Mur ligase C-terminal domain-containing protein</fullName>
    </recommendedName>
</protein>
<dbReference type="Pfam" id="PF02875">
    <property type="entry name" value="Mur_ligase_C"/>
    <property type="match status" value="1"/>
</dbReference>
<dbReference type="InterPro" id="IPR004101">
    <property type="entry name" value="Mur_ligase_C"/>
</dbReference>
<evidence type="ECO:0000313" key="2">
    <source>
        <dbReference type="EMBL" id="OGD08423.1"/>
    </source>
</evidence>
<proteinExistence type="predicted"/>
<feature type="domain" description="Mur ligase C-terminal" evidence="1">
    <location>
        <begin position="2"/>
        <end position="68"/>
    </location>
</feature>
<dbReference type="EMBL" id="MEXR01000057">
    <property type="protein sequence ID" value="OGD08423.1"/>
    <property type="molecule type" value="Genomic_DNA"/>
</dbReference>
<dbReference type="PANTHER" id="PTHR23135">
    <property type="entry name" value="MUR LIGASE FAMILY MEMBER"/>
    <property type="match status" value="1"/>
</dbReference>